<protein>
    <submittedName>
        <fullName evidence="1">Uncharacterized protein</fullName>
    </submittedName>
</protein>
<reference evidence="1 2" key="1">
    <citation type="submission" date="2019-01" db="EMBL/GenBank/DDBJ databases">
        <authorList>
            <person name="Le T.S."/>
            <person name="Kurtboke I."/>
        </authorList>
    </citation>
    <scope>NUCLEOTIDE SEQUENCE [LARGE SCALE GENOMIC DNA]</scope>
</reference>
<evidence type="ECO:0000313" key="1">
    <source>
        <dbReference type="EMBL" id="QAU04170.1"/>
    </source>
</evidence>
<dbReference type="Proteomes" id="UP000320660">
    <property type="component" value="Segment"/>
</dbReference>
<evidence type="ECO:0000313" key="2">
    <source>
        <dbReference type="Proteomes" id="UP000320660"/>
    </source>
</evidence>
<organism evidence="1 2">
    <name type="scientific">Vibrio phage 2 TSL-2019</name>
    <dbReference type="NCBI Taxonomy" id="2508172"/>
    <lineage>
        <taxon>Viruses</taxon>
        <taxon>Duplodnaviria</taxon>
        <taxon>Heunggongvirae</taxon>
        <taxon>Uroviricota</taxon>
        <taxon>Caudoviricetes</taxon>
        <taxon>Chimalliviridae</taxon>
        <taxon>Gorgonvirinae</taxon>
        <taxon>Aphroditevirus</taxon>
        <taxon>Aphroditevirus av2TSL2019</taxon>
    </lineage>
</organism>
<proteinExistence type="predicted"/>
<name>A0A513PW58_9CAUD</name>
<dbReference type="KEGG" id="vg:55613383"/>
<dbReference type="EMBL" id="MK368614">
    <property type="protein sequence ID" value="QAU04170.1"/>
    <property type="molecule type" value="Genomic_DNA"/>
</dbReference>
<sequence length="339" mass="38415">MFNKAPEKLPQGKLNFIVRPLVKHWILEAHWIAKESKFNDKLAIGICGYRNQDILIGIEPIEGKPDHYLMKAKNIPFLNGDWEVEVHKHVSLATQRIPEINEVIDSSTSFGERELLSLTEAMPGGLAEIGISIFESGSTLDGSGSFKYNVHYSGSGRPLTITKQAKVIPREMTYDDAALETRSAIASIISAEIARYLPYEVEQTLMKNQIMFGDDRFRPVVLVNVPVCQNSGFSVVVDHDGSQFKLYVNLVDGYREAFKLSLNYSDRMSQLYEISEWIRGMCRVTEHEFQLISGFYNTVRSQPTHYGRMAKNTQTGEIDVMLDKDIFTKEIRVLLVPGE</sequence>
<keyword evidence="2" id="KW-1185">Reference proteome</keyword>
<dbReference type="RefSeq" id="YP_009843117.1">
    <property type="nucleotide sequence ID" value="NC_048747.1"/>
</dbReference>
<dbReference type="GeneID" id="55613383"/>
<accession>A0A513PW58</accession>